<evidence type="ECO:0000313" key="2">
    <source>
        <dbReference type="EMBL" id="MBD7943949.1"/>
    </source>
</evidence>
<protein>
    <submittedName>
        <fullName evidence="2">Uncharacterized protein</fullName>
    </submittedName>
</protein>
<sequence>MKRNIITIIGMFGLGVFFYFTYTLFFNPTSADSNLLLSIADLEKENFLHNKKAIIYLSTTADQDIDGEGFSFAVFIDQKGKAQALKMEGLELGSTAVYENSVFLEEKNKVRIVGEDYKEFPMKTDQYTGERTGFIENKNIFFSIYNSGFTQDGSGYLSDVRFGNKEKFQTDSIPFYIASSGIEGDKVNILTQDVDKNQFDLRQVTFDSSLEVDHLTMLDTPKNEFFNSLAPLLSDKKNYYLILSSVIDDFNEKTSLYRIAKDTYEQEVYDFIEYKDMKDLVSTIPYNFKNSAHIHQDVLYFINGLGDVYTFDTKNEEIQKKFSIENASKSKIRHNEETYFKDNSLYVLRYSDEKKEKYYLEEYNLDNGSRVNTLDITGFHDLLSSVQKKSIYSYDLKVLE</sequence>
<feature type="transmembrane region" description="Helical" evidence="1">
    <location>
        <begin position="5"/>
        <end position="25"/>
    </location>
</feature>
<comment type="caution">
    <text evidence="2">The sequence shown here is derived from an EMBL/GenBank/DDBJ whole genome shotgun (WGS) entry which is preliminary data.</text>
</comment>
<proteinExistence type="predicted"/>
<keyword evidence="1" id="KW-1133">Transmembrane helix</keyword>
<name>A0ABR8R8B3_9BACI</name>
<evidence type="ECO:0000256" key="1">
    <source>
        <dbReference type="SAM" id="Phobius"/>
    </source>
</evidence>
<evidence type="ECO:0000313" key="3">
    <source>
        <dbReference type="Proteomes" id="UP000640786"/>
    </source>
</evidence>
<reference evidence="2 3" key="1">
    <citation type="submission" date="2020-08" db="EMBL/GenBank/DDBJ databases">
        <title>A Genomic Blueprint of the Chicken Gut Microbiome.</title>
        <authorList>
            <person name="Gilroy R."/>
            <person name="Ravi A."/>
            <person name="Getino M."/>
            <person name="Pursley I."/>
            <person name="Horton D.L."/>
            <person name="Alikhan N.-F."/>
            <person name="Baker D."/>
            <person name="Gharbi K."/>
            <person name="Hall N."/>
            <person name="Watson M."/>
            <person name="Adriaenssens E.M."/>
            <person name="Foster-Nyarko E."/>
            <person name="Jarju S."/>
            <person name="Secka A."/>
            <person name="Antonio M."/>
            <person name="Oren A."/>
            <person name="Chaudhuri R."/>
            <person name="La Ragione R.M."/>
            <person name="Hildebrand F."/>
            <person name="Pallen M.J."/>
        </authorList>
    </citation>
    <scope>NUCLEOTIDE SEQUENCE [LARGE SCALE GENOMIC DNA]</scope>
    <source>
        <strain evidence="2 3">Sa2BUA9</strain>
    </source>
</reference>
<dbReference type="EMBL" id="JACSQO010000002">
    <property type="protein sequence ID" value="MBD7943949.1"/>
    <property type="molecule type" value="Genomic_DNA"/>
</dbReference>
<keyword evidence="3" id="KW-1185">Reference proteome</keyword>
<gene>
    <name evidence="2" type="ORF">H9650_07430</name>
</gene>
<accession>A0ABR8R8B3</accession>
<keyword evidence="1" id="KW-0812">Transmembrane</keyword>
<dbReference type="Proteomes" id="UP000640786">
    <property type="component" value="Unassembled WGS sequence"/>
</dbReference>
<keyword evidence="1" id="KW-0472">Membrane</keyword>
<dbReference type="RefSeq" id="WP_151109536.1">
    <property type="nucleotide sequence ID" value="NZ_JACSQO010000002.1"/>
</dbReference>
<organism evidence="2 3">
    <name type="scientific">Psychrobacillus faecigallinarum</name>
    <dbReference type="NCBI Taxonomy" id="2762235"/>
    <lineage>
        <taxon>Bacteria</taxon>
        <taxon>Bacillati</taxon>
        <taxon>Bacillota</taxon>
        <taxon>Bacilli</taxon>
        <taxon>Bacillales</taxon>
        <taxon>Bacillaceae</taxon>
        <taxon>Psychrobacillus</taxon>
    </lineage>
</organism>